<dbReference type="PANTHER" id="PTHR33711:SF7">
    <property type="entry name" value="INTRADIOL RING-CLEAVAGE DIOXYGENASES DOMAIN-CONTAINING PROTEIN-RELATED"/>
    <property type="match status" value="1"/>
</dbReference>
<reference evidence="10" key="1">
    <citation type="journal article" date="2019" name="Int. J. Syst. Evol. Microbiol.">
        <title>The Global Catalogue of Microorganisms (GCM) 10K type strain sequencing project: providing services to taxonomists for standard genome sequencing and annotation.</title>
        <authorList>
            <consortium name="The Broad Institute Genomics Platform"/>
            <consortium name="The Broad Institute Genome Sequencing Center for Infectious Disease"/>
            <person name="Wu L."/>
            <person name="Ma J."/>
        </authorList>
    </citation>
    <scope>NUCLEOTIDE SEQUENCE [LARGE SCALE GENOMIC DNA]</scope>
    <source>
        <strain evidence="10">CCM 7043</strain>
    </source>
</reference>
<sequence>MLDLDDTTITDAVLSSISESADARSREVVSALVRHIHDFVREVGLREHEWAAAVDFLTRTGRLCTPERQEFILLSDVLGVTMLVDAINNRRTRGGSENSVLGPFFREDRPRLDAGADLSAGQAGTRMQVRARVVDDAGRPVPDAQVDVWHSDSVGHYDSDVPGLDGPAMRGLLRTDADGRFSFWSIAPGPYPIPGDGTVGELMRVLDRPLMRPAHVHVRIAAPGFGTVTTMLFRDDDPHLEADPVFGTKRSLLARFEKHEDRDGPFELVEHIFVLEPAGAGEH</sequence>
<dbReference type="PANTHER" id="PTHR33711">
    <property type="entry name" value="DIOXYGENASE, PUTATIVE (AFU_ORTHOLOGUE AFUA_2G02910)-RELATED"/>
    <property type="match status" value="1"/>
</dbReference>
<comment type="similarity">
    <text evidence="2">Belongs to the intradiol ring-cleavage dioxygenase family.</text>
</comment>
<evidence type="ECO:0000313" key="9">
    <source>
        <dbReference type="EMBL" id="MFD1521732.1"/>
    </source>
</evidence>
<evidence type="ECO:0000256" key="2">
    <source>
        <dbReference type="ARBA" id="ARBA00007825"/>
    </source>
</evidence>
<keyword evidence="5" id="KW-0560">Oxidoreductase</keyword>
<gene>
    <name evidence="9" type="ORF">ACFSJD_29830</name>
</gene>
<dbReference type="GO" id="GO:0051213">
    <property type="term" value="F:dioxygenase activity"/>
    <property type="evidence" value="ECO:0007669"/>
    <property type="project" value="UniProtKB-KW"/>
</dbReference>
<evidence type="ECO:0000313" key="10">
    <source>
        <dbReference type="Proteomes" id="UP001597114"/>
    </source>
</evidence>
<accession>A0ABW4F4A0</accession>
<dbReference type="SUPFAM" id="SSF49482">
    <property type="entry name" value="Aromatic compound dioxygenase"/>
    <property type="match status" value="1"/>
</dbReference>
<dbReference type="Gene3D" id="2.60.130.10">
    <property type="entry name" value="Aromatic compound dioxygenase"/>
    <property type="match status" value="1"/>
</dbReference>
<keyword evidence="4 9" id="KW-0223">Dioxygenase</keyword>
<dbReference type="InterPro" id="IPR007535">
    <property type="entry name" value="Catechol_dOase_N"/>
</dbReference>
<evidence type="ECO:0000259" key="7">
    <source>
        <dbReference type="Pfam" id="PF00775"/>
    </source>
</evidence>
<dbReference type="InterPro" id="IPR050770">
    <property type="entry name" value="Intradiol_RC_Dioxygenase"/>
</dbReference>
<keyword evidence="6" id="KW-0408">Iron</keyword>
<name>A0ABW4F4A0_9PSEU</name>
<comment type="caution">
    <text evidence="9">The sequence shown here is derived from an EMBL/GenBank/DDBJ whole genome shotgun (WGS) entry which is preliminary data.</text>
</comment>
<evidence type="ECO:0000259" key="8">
    <source>
        <dbReference type="Pfam" id="PF04444"/>
    </source>
</evidence>
<evidence type="ECO:0000256" key="5">
    <source>
        <dbReference type="ARBA" id="ARBA00023002"/>
    </source>
</evidence>
<protein>
    <submittedName>
        <fullName evidence="9">Dioxygenase</fullName>
    </submittedName>
</protein>
<dbReference type="InterPro" id="IPR000627">
    <property type="entry name" value="Intradiol_dOase_C"/>
</dbReference>
<evidence type="ECO:0000256" key="3">
    <source>
        <dbReference type="ARBA" id="ARBA00022723"/>
    </source>
</evidence>
<dbReference type="Pfam" id="PF04444">
    <property type="entry name" value="Dioxygenase_N"/>
    <property type="match status" value="1"/>
</dbReference>
<dbReference type="EMBL" id="JBHUCO010000038">
    <property type="protein sequence ID" value="MFD1521732.1"/>
    <property type="molecule type" value="Genomic_DNA"/>
</dbReference>
<evidence type="ECO:0000256" key="1">
    <source>
        <dbReference type="ARBA" id="ARBA00001965"/>
    </source>
</evidence>
<dbReference type="RefSeq" id="WP_344722339.1">
    <property type="nucleotide sequence ID" value="NZ_BAAAUS010000011.1"/>
</dbReference>
<proteinExistence type="inferred from homology"/>
<feature type="domain" description="Catechol dioxygenase N-terminal" evidence="8">
    <location>
        <begin position="22"/>
        <end position="93"/>
    </location>
</feature>
<keyword evidence="3" id="KW-0479">Metal-binding</keyword>
<dbReference type="Proteomes" id="UP001597114">
    <property type="component" value="Unassembled WGS sequence"/>
</dbReference>
<evidence type="ECO:0000256" key="6">
    <source>
        <dbReference type="ARBA" id="ARBA00023004"/>
    </source>
</evidence>
<comment type="cofactor">
    <cofactor evidence="1">
        <name>Fe(3+)</name>
        <dbReference type="ChEBI" id="CHEBI:29034"/>
    </cofactor>
</comment>
<keyword evidence="10" id="KW-1185">Reference proteome</keyword>
<dbReference type="InterPro" id="IPR015889">
    <property type="entry name" value="Intradiol_dOase_core"/>
</dbReference>
<organism evidence="9 10">
    <name type="scientific">Pseudonocardia yunnanensis</name>
    <dbReference type="NCBI Taxonomy" id="58107"/>
    <lineage>
        <taxon>Bacteria</taxon>
        <taxon>Bacillati</taxon>
        <taxon>Actinomycetota</taxon>
        <taxon>Actinomycetes</taxon>
        <taxon>Pseudonocardiales</taxon>
        <taxon>Pseudonocardiaceae</taxon>
        <taxon>Pseudonocardia</taxon>
    </lineage>
</organism>
<evidence type="ECO:0000256" key="4">
    <source>
        <dbReference type="ARBA" id="ARBA00022964"/>
    </source>
</evidence>
<dbReference type="Pfam" id="PF00775">
    <property type="entry name" value="Dioxygenase_C"/>
    <property type="match status" value="1"/>
</dbReference>
<feature type="domain" description="Intradiol ring-cleavage dioxygenases" evidence="7">
    <location>
        <begin position="121"/>
        <end position="276"/>
    </location>
</feature>